<evidence type="ECO:0000256" key="4">
    <source>
        <dbReference type="ARBA" id="ARBA00022884"/>
    </source>
</evidence>
<dbReference type="AlphaFoldDB" id="A0A9N8YXA0"/>
<dbReference type="PANTHER" id="PTHR17224">
    <property type="entry name" value="PEPTIDYL-TRNA HYDROLASE"/>
    <property type="match status" value="1"/>
</dbReference>
<evidence type="ECO:0000256" key="2">
    <source>
        <dbReference type="ARBA" id="ARBA00022555"/>
    </source>
</evidence>
<proteinExistence type="inferred from homology"/>
<dbReference type="PROSITE" id="PS01195">
    <property type="entry name" value="PEPT_TRNA_HYDROL_1"/>
    <property type="match status" value="1"/>
</dbReference>
<accession>A0A9N8YXA0</accession>
<keyword evidence="7" id="KW-1185">Reference proteome</keyword>
<keyword evidence="3" id="KW-0378">Hydrolase</keyword>
<evidence type="ECO:0000313" key="7">
    <source>
        <dbReference type="Proteomes" id="UP000789706"/>
    </source>
</evidence>
<name>A0A9N8YXA0_9GLOM</name>
<dbReference type="InterPro" id="IPR018171">
    <property type="entry name" value="Pept_tRNA_hydro_CS"/>
</dbReference>
<sequence>MSRPVDYIIAGLGNPEPEYANTRHNAGYIFIDYLANVMTLTQGEVQNPPVFYRRIDLSADVRDTIFNITNETGTSIGSNSIRVILMKPLIAMNESGLAIQKVMRNYNFTNLKKLIVVADDLNTLPGILMIQGGGDLAAMKGHKGLENIVSKIDSISITQWVLGQFSKENREMDLFGHLLQLTTQALKDYNIHQDLKRVKKKYAQAKKLPNKLNEMNSLIFPVDVHGV</sequence>
<dbReference type="PANTHER" id="PTHR17224:SF1">
    <property type="entry name" value="PEPTIDYL-TRNA HYDROLASE"/>
    <property type="match status" value="1"/>
</dbReference>
<evidence type="ECO:0000256" key="3">
    <source>
        <dbReference type="ARBA" id="ARBA00022801"/>
    </source>
</evidence>
<keyword evidence="2" id="KW-0820">tRNA-binding</keyword>
<dbReference type="EC" id="3.1.1.29" evidence="1"/>
<keyword evidence="4" id="KW-0694">RNA-binding</keyword>
<comment type="similarity">
    <text evidence="5">Belongs to the PTH family.</text>
</comment>
<dbReference type="EMBL" id="CAJVPK010000141">
    <property type="protein sequence ID" value="CAG8458537.1"/>
    <property type="molecule type" value="Genomic_DNA"/>
</dbReference>
<dbReference type="Proteomes" id="UP000789706">
    <property type="component" value="Unassembled WGS sequence"/>
</dbReference>
<evidence type="ECO:0000256" key="1">
    <source>
        <dbReference type="ARBA" id="ARBA00013260"/>
    </source>
</evidence>
<dbReference type="InterPro" id="IPR036416">
    <property type="entry name" value="Pept_tRNA_hydro_sf"/>
</dbReference>
<protein>
    <recommendedName>
        <fullName evidence="1">peptidyl-tRNA hydrolase</fullName>
        <ecNumber evidence="1">3.1.1.29</ecNumber>
    </recommendedName>
</protein>
<evidence type="ECO:0000256" key="5">
    <source>
        <dbReference type="ARBA" id="ARBA00038063"/>
    </source>
</evidence>
<dbReference type="InterPro" id="IPR001328">
    <property type="entry name" value="Pept_tRNA_hydro"/>
</dbReference>
<dbReference type="Gene3D" id="3.40.50.1470">
    <property type="entry name" value="Peptidyl-tRNA hydrolase"/>
    <property type="match status" value="1"/>
</dbReference>
<organism evidence="6 7">
    <name type="scientific">Diversispora eburnea</name>
    <dbReference type="NCBI Taxonomy" id="1213867"/>
    <lineage>
        <taxon>Eukaryota</taxon>
        <taxon>Fungi</taxon>
        <taxon>Fungi incertae sedis</taxon>
        <taxon>Mucoromycota</taxon>
        <taxon>Glomeromycotina</taxon>
        <taxon>Glomeromycetes</taxon>
        <taxon>Diversisporales</taxon>
        <taxon>Diversisporaceae</taxon>
        <taxon>Diversispora</taxon>
    </lineage>
</organism>
<dbReference type="GO" id="GO:0000049">
    <property type="term" value="F:tRNA binding"/>
    <property type="evidence" value="ECO:0007669"/>
    <property type="project" value="UniProtKB-KW"/>
</dbReference>
<dbReference type="Pfam" id="PF01195">
    <property type="entry name" value="Pept_tRNA_hydro"/>
    <property type="match status" value="1"/>
</dbReference>
<reference evidence="6" key="1">
    <citation type="submission" date="2021-06" db="EMBL/GenBank/DDBJ databases">
        <authorList>
            <person name="Kallberg Y."/>
            <person name="Tangrot J."/>
            <person name="Rosling A."/>
        </authorList>
    </citation>
    <scope>NUCLEOTIDE SEQUENCE</scope>
    <source>
        <strain evidence="6">AZ414A</strain>
    </source>
</reference>
<dbReference type="GO" id="GO:0004045">
    <property type="term" value="F:peptidyl-tRNA hydrolase activity"/>
    <property type="evidence" value="ECO:0007669"/>
    <property type="project" value="UniProtKB-EC"/>
</dbReference>
<comment type="caution">
    <text evidence="6">The sequence shown here is derived from an EMBL/GenBank/DDBJ whole genome shotgun (WGS) entry which is preliminary data.</text>
</comment>
<gene>
    <name evidence="6" type="ORF">DEBURN_LOCUS2548</name>
</gene>
<dbReference type="SUPFAM" id="SSF53178">
    <property type="entry name" value="Peptidyl-tRNA hydrolase-like"/>
    <property type="match status" value="1"/>
</dbReference>
<dbReference type="OrthoDB" id="1711136at2759"/>
<evidence type="ECO:0000313" key="6">
    <source>
        <dbReference type="EMBL" id="CAG8458537.1"/>
    </source>
</evidence>